<evidence type="ECO:0000313" key="2">
    <source>
        <dbReference type="Proteomes" id="UP000814128"/>
    </source>
</evidence>
<organism evidence="1 2">
    <name type="scientific">Vararia minispora EC-137</name>
    <dbReference type="NCBI Taxonomy" id="1314806"/>
    <lineage>
        <taxon>Eukaryota</taxon>
        <taxon>Fungi</taxon>
        <taxon>Dikarya</taxon>
        <taxon>Basidiomycota</taxon>
        <taxon>Agaricomycotina</taxon>
        <taxon>Agaricomycetes</taxon>
        <taxon>Russulales</taxon>
        <taxon>Lachnocladiaceae</taxon>
        <taxon>Vararia</taxon>
    </lineage>
</organism>
<dbReference type="EMBL" id="MU273758">
    <property type="protein sequence ID" value="KAI0028389.1"/>
    <property type="molecule type" value="Genomic_DNA"/>
</dbReference>
<keyword evidence="2" id="KW-1185">Reference proteome</keyword>
<name>A0ACB8Q9C2_9AGAM</name>
<comment type="caution">
    <text evidence="1">The sequence shown here is derived from an EMBL/GenBank/DDBJ whole genome shotgun (WGS) entry which is preliminary data.</text>
</comment>
<gene>
    <name evidence="1" type="ORF">K488DRAFT_80705</name>
</gene>
<sequence>MHHEDPMKIIVASFDKFRFPDTKPSVASEYIFRMLTTGLFLNEKQYRFFGHGNSQLRGRGCYLKEADADAELDERIYAMGQDLKKIMNVAKRAKRIGLLFSGAEIDWILRDRVGDIDDLMTGDENFSDGCGLISKWLSIQLSKKKGIVYQAQRYAPTVFQIRYRGYKGVVMLHPDLDKEKKHVVAFRKSQKKFVATIDDTFSVVGHSMPYTFGRLNNEIVVLLSGLGVTNDVFLHKQEEYFRWIEDASKNVIRGFEFLSSISKHPVAEKLFLYGFGKPADLPADDPRTNAFRKIDVLKEIGAAQRAELAAFRKNDDEKKERVRMLVHKSRRLYGVCDPYRMLKEGQVHVRITTSRNGAATLKGLDVIVVRNPCLHPGDILKLRAVDHPRLAHLVDCVVFASVGKRAAPSMSSGGDLDGDEYFVCWDPDLVPRHISESYTYPPNKEQIKTNIMRSDLARYFAFWNNSGMARTTALHNKWARYAPDGALSKECQELNALYSQAVDGARVTIPERLRSPPEPPEGSEFVLTVLAGAAREFSQRWVATGGDADHAPLDHEIAEELIHRLFSVEESTLPEARLVTLAHALARRHNIDFRPYMTHVNWGALTTADKYSLAVSLGMDELEQGYMWNSLLRSDIVTAKDLEMKKLGGPLRVQRLYTSKALGLPAFFDYLVRAMQNYTRKLIIIKLFNGQRGNSFIHIRKPPVNSNEDFITSIALQQISQRVQKQMGRVYRQPVVGVEIHVVSNRDRVAHQLFDLRFQHVDTEEFIKRFAHTQTVYLPNALSRADLTTLSEPLRVVFSAQEADAKACLYAASTSVTDLDACAEFAWQHRCEAQLFWIFDALIAVGRYPLDKNIVGKWIDRHPLLVFCILKAYVPDEEGKLPADVAELGPAILQQVLRAAPAVPVAALVALEKLKGTLATIELRLYLSLLELAVLAIRAPGQVHETLFVLHECREAARASSAASEYIHKQALCIAFDRAEEANDTCPCDEDGRLRRQRGGAPALVPLHAVKDKLSEVVADIRVDSTTTIRLHSHVRLRAESRPEQGDIEQPILDGIVTVQQTGEIRIALTHTPPPEYESMQWYLYDAGSVATSRAMMEAVLRLATGGADVCRFHRAITETALIAAAAAAEDDSQPLPENANDADSENLNASQRRARDVSQVAQISLIWGPPAVDNVLERFLRLNEAAKLLPAQRIVRFATERSRVSRALQHLTLEGHVGGEIVRDKARKERAEELLKDAAVVFTTCAAAGLGTLRALDSFDIVLIDEASQITEPVALIPLVKGCRSAVLVGDHVQLRPMVRTLGHAMLYDVSLFERLYTGPSIPGLTRTMLDVQYRFPEALAHFPSSEFYEGRLRSSITGTKTVEVLAPLERVQFPWPRADDGSILPAVFVQCGTEEEYGGVSKSNQGQAQLVKYIVRQLSTTRDAERGDDAVSAERKDMPSIAVLSPYTKQTRLHDQTLNKRAQASTIDAFQGREADVIVFSTVRANPDRDIGFVEDMRRLNVAWTRARLALIVVGDEGTLAGGSELWRRAIASCTKVQLAIPEEGN</sequence>
<dbReference type="Proteomes" id="UP000814128">
    <property type="component" value="Unassembled WGS sequence"/>
</dbReference>
<reference evidence="1" key="1">
    <citation type="submission" date="2021-02" db="EMBL/GenBank/DDBJ databases">
        <authorList>
            <consortium name="DOE Joint Genome Institute"/>
            <person name="Ahrendt S."/>
            <person name="Looney B.P."/>
            <person name="Miyauchi S."/>
            <person name="Morin E."/>
            <person name="Drula E."/>
            <person name="Courty P.E."/>
            <person name="Chicoki N."/>
            <person name="Fauchery L."/>
            <person name="Kohler A."/>
            <person name="Kuo A."/>
            <person name="Labutti K."/>
            <person name="Pangilinan J."/>
            <person name="Lipzen A."/>
            <person name="Riley R."/>
            <person name="Andreopoulos W."/>
            <person name="He G."/>
            <person name="Johnson J."/>
            <person name="Barry K.W."/>
            <person name="Grigoriev I.V."/>
            <person name="Nagy L."/>
            <person name="Hibbett D."/>
            <person name="Henrissat B."/>
            <person name="Matheny P.B."/>
            <person name="Labbe J."/>
            <person name="Martin F."/>
        </authorList>
    </citation>
    <scope>NUCLEOTIDE SEQUENCE</scope>
    <source>
        <strain evidence="1">EC-137</strain>
    </source>
</reference>
<accession>A0ACB8Q9C2</accession>
<evidence type="ECO:0000313" key="1">
    <source>
        <dbReference type="EMBL" id="KAI0028389.1"/>
    </source>
</evidence>
<reference evidence="1" key="2">
    <citation type="journal article" date="2022" name="New Phytol.">
        <title>Evolutionary transition to the ectomycorrhizal habit in the genomes of a hyperdiverse lineage of mushroom-forming fungi.</title>
        <authorList>
            <person name="Looney B."/>
            <person name="Miyauchi S."/>
            <person name="Morin E."/>
            <person name="Drula E."/>
            <person name="Courty P.E."/>
            <person name="Kohler A."/>
            <person name="Kuo A."/>
            <person name="LaButti K."/>
            <person name="Pangilinan J."/>
            <person name="Lipzen A."/>
            <person name="Riley R."/>
            <person name="Andreopoulos W."/>
            <person name="He G."/>
            <person name="Johnson J."/>
            <person name="Nolan M."/>
            <person name="Tritt A."/>
            <person name="Barry K.W."/>
            <person name="Grigoriev I.V."/>
            <person name="Nagy L.G."/>
            <person name="Hibbett D."/>
            <person name="Henrissat B."/>
            <person name="Matheny P.B."/>
            <person name="Labbe J."/>
            <person name="Martin F.M."/>
        </authorList>
    </citation>
    <scope>NUCLEOTIDE SEQUENCE</scope>
    <source>
        <strain evidence="1">EC-137</strain>
    </source>
</reference>
<protein>
    <submittedName>
        <fullName evidence="1">RdRP-domain-containing protein</fullName>
    </submittedName>
</protein>
<proteinExistence type="predicted"/>